<keyword evidence="4" id="KW-0811">Translocation</keyword>
<evidence type="ECO:0000256" key="3">
    <source>
        <dbReference type="ARBA" id="ARBA00022927"/>
    </source>
</evidence>
<sequence>MLGLALRVISLEAAGAKSGHDPWERAGGSSGPAPFKPPSSGSTSDIVEASGTARPGEIVSTTDRTIPVNANSIARPVPTRPCAHQSYGNIT</sequence>
<protein>
    <recommendedName>
        <fullName evidence="7">Peroxin-13</fullName>
    </recommendedName>
</protein>
<evidence type="ECO:0000256" key="7">
    <source>
        <dbReference type="ARBA" id="ARBA00029693"/>
    </source>
</evidence>
<keyword evidence="6" id="KW-0576">Peroxisome</keyword>
<keyword evidence="5" id="KW-0472">Membrane</keyword>
<name>A0A059D9B8_EUCGR</name>
<dbReference type="Gramene" id="KCW87079">
    <property type="protein sequence ID" value="KCW87079"/>
    <property type="gene ID" value="EUGRSUZ_B03613"/>
</dbReference>
<comment type="subcellular location">
    <subcellularLocation>
        <location evidence="8">Peroxisome membrane</location>
    </subcellularLocation>
</comment>
<dbReference type="STRING" id="71139.A0A059D9B8"/>
<feature type="region of interest" description="Disordered" evidence="9">
    <location>
        <begin position="67"/>
        <end position="91"/>
    </location>
</feature>
<keyword evidence="2" id="KW-0813">Transport</keyword>
<evidence type="ECO:0000256" key="1">
    <source>
        <dbReference type="ARBA" id="ARBA00006033"/>
    </source>
</evidence>
<evidence type="ECO:0000256" key="6">
    <source>
        <dbReference type="ARBA" id="ARBA00023140"/>
    </source>
</evidence>
<dbReference type="PANTHER" id="PTHR19332:SF1">
    <property type="entry name" value="PEROXISOMAL MEMBRANE PROTEIN PEX13"/>
    <property type="match status" value="1"/>
</dbReference>
<keyword evidence="3" id="KW-0653">Protein transport</keyword>
<dbReference type="AlphaFoldDB" id="A0A059D9B8"/>
<gene>
    <name evidence="10" type="ORF">EUGRSUZ_B03613</name>
</gene>
<dbReference type="GO" id="GO:0016560">
    <property type="term" value="P:protein import into peroxisome matrix, docking"/>
    <property type="evidence" value="ECO:0007669"/>
    <property type="project" value="InterPro"/>
</dbReference>
<evidence type="ECO:0000256" key="2">
    <source>
        <dbReference type="ARBA" id="ARBA00022448"/>
    </source>
</evidence>
<reference evidence="10" key="1">
    <citation type="submission" date="2013-07" db="EMBL/GenBank/DDBJ databases">
        <title>The genome of Eucalyptus grandis.</title>
        <authorList>
            <person name="Schmutz J."/>
            <person name="Hayes R."/>
            <person name="Myburg A."/>
            <person name="Tuskan G."/>
            <person name="Grattapaglia D."/>
            <person name="Rokhsar D.S."/>
        </authorList>
    </citation>
    <scope>NUCLEOTIDE SEQUENCE</scope>
    <source>
        <tissue evidence="10">Leaf extractions</tissue>
    </source>
</reference>
<evidence type="ECO:0000256" key="9">
    <source>
        <dbReference type="SAM" id="MobiDB-lite"/>
    </source>
</evidence>
<dbReference type="InterPro" id="IPR035463">
    <property type="entry name" value="Pex13"/>
</dbReference>
<feature type="region of interest" description="Disordered" evidence="9">
    <location>
        <begin position="15"/>
        <end position="55"/>
    </location>
</feature>
<dbReference type="PANTHER" id="PTHR19332">
    <property type="entry name" value="PEROXISOMAL MEMBRANE PROTEIN PEX13"/>
    <property type="match status" value="1"/>
</dbReference>
<organism evidence="10">
    <name type="scientific">Eucalyptus grandis</name>
    <name type="common">Flooded gum</name>
    <dbReference type="NCBI Taxonomy" id="71139"/>
    <lineage>
        <taxon>Eukaryota</taxon>
        <taxon>Viridiplantae</taxon>
        <taxon>Streptophyta</taxon>
        <taxon>Embryophyta</taxon>
        <taxon>Tracheophyta</taxon>
        <taxon>Spermatophyta</taxon>
        <taxon>Magnoliopsida</taxon>
        <taxon>eudicotyledons</taxon>
        <taxon>Gunneridae</taxon>
        <taxon>Pentapetalae</taxon>
        <taxon>rosids</taxon>
        <taxon>malvids</taxon>
        <taxon>Myrtales</taxon>
        <taxon>Myrtaceae</taxon>
        <taxon>Myrtoideae</taxon>
        <taxon>Eucalypteae</taxon>
        <taxon>Eucalyptus</taxon>
    </lineage>
</organism>
<dbReference type="InParanoid" id="A0A059D9B8"/>
<dbReference type="EMBL" id="KK198754">
    <property type="protein sequence ID" value="KCW87079.1"/>
    <property type="molecule type" value="Genomic_DNA"/>
</dbReference>
<comment type="similarity">
    <text evidence="1">Belongs to the peroxin-13 family.</text>
</comment>
<evidence type="ECO:0000313" key="10">
    <source>
        <dbReference type="EMBL" id="KCW87079.1"/>
    </source>
</evidence>
<evidence type="ECO:0000256" key="4">
    <source>
        <dbReference type="ARBA" id="ARBA00023010"/>
    </source>
</evidence>
<accession>A0A059D9B8</accession>
<proteinExistence type="inferred from homology"/>
<evidence type="ECO:0000256" key="5">
    <source>
        <dbReference type="ARBA" id="ARBA00023136"/>
    </source>
</evidence>
<dbReference type="GO" id="GO:0005778">
    <property type="term" value="C:peroxisomal membrane"/>
    <property type="evidence" value="ECO:0007669"/>
    <property type="project" value="UniProtKB-SubCell"/>
</dbReference>
<evidence type="ECO:0000256" key="8">
    <source>
        <dbReference type="ARBA" id="ARBA00046271"/>
    </source>
</evidence>